<comment type="caution">
    <text evidence="6">The sequence shown here is derived from an EMBL/GenBank/DDBJ whole genome shotgun (WGS) entry which is preliminary data.</text>
</comment>
<keyword evidence="4" id="KW-0862">Zinc</keyword>
<gene>
    <name evidence="6" type="ORF">GMARGA_LOCUS35955</name>
</gene>
<sequence length="99" mass="11671">CRAHMLNLVVLAGLNLTEVLIKKLRKLIKTICKSSKIFEDLKNIIILNSKYFLAPILDCKTRWNSTYQMVKKACLLYEYIEMLLVKYPNLKTYMPNKEE</sequence>
<evidence type="ECO:0000313" key="6">
    <source>
        <dbReference type="EMBL" id="CAG8842382.1"/>
    </source>
</evidence>
<evidence type="ECO:0000256" key="1">
    <source>
        <dbReference type="ARBA" id="ARBA00004123"/>
    </source>
</evidence>
<keyword evidence="7" id="KW-1185">Reference proteome</keyword>
<reference evidence="6 7" key="1">
    <citation type="submission" date="2021-06" db="EMBL/GenBank/DDBJ databases">
        <authorList>
            <person name="Kallberg Y."/>
            <person name="Tangrot J."/>
            <person name="Rosling A."/>
        </authorList>
    </citation>
    <scope>NUCLEOTIDE SEQUENCE [LARGE SCALE GENOMIC DNA]</scope>
    <source>
        <strain evidence="6 7">120-4 pot B 10/14</strain>
    </source>
</reference>
<keyword evidence="5" id="KW-0539">Nucleus</keyword>
<dbReference type="PANTHER" id="PTHR46481">
    <property type="entry name" value="ZINC FINGER BED DOMAIN-CONTAINING PROTEIN 4"/>
    <property type="match status" value="1"/>
</dbReference>
<evidence type="ECO:0000256" key="5">
    <source>
        <dbReference type="ARBA" id="ARBA00023242"/>
    </source>
</evidence>
<dbReference type="PANTHER" id="PTHR46481:SF10">
    <property type="entry name" value="ZINC FINGER BED DOMAIN-CONTAINING PROTEIN 39"/>
    <property type="match status" value="1"/>
</dbReference>
<dbReference type="InterPro" id="IPR012337">
    <property type="entry name" value="RNaseH-like_sf"/>
</dbReference>
<accession>A0ABN7WY21</accession>
<keyword evidence="2" id="KW-0479">Metal-binding</keyword>
<evidence type="ECO:0000256" key="3">
    <source>
        <dbReference type="ARBA" id="ARBA00022771"/>
    </source>
</evidence>
<evidence type="ECO:0000313" key="7">
    <source>
        <dbReference type="Proteomes" id="UP000789901"/>
    </source>
</evidence>
<dbReference type="SUPFAM" id="SSF53098">
    <property type="entry name" value="Ribonuclease H-like"/>
    <property type="match status" value="1"/>
</dbReference>
<name>A0ABN7WY21_GIGMA</name>
<organism evidence="6 7">
    <name type="scientific">Gigaspora margarita</name>
    <dbReference type="NCBI Taxonomy" id="4874"/>
    <lineage>
        <taxon>Eukaryota</taxon>
        <taxon>Fungi</taxon>
        <taxon>Fungi incertae sedis</taxon>
        <taxon>Mucoromycota</taxon>
        <taxon>Glomeromycotina</taxon>
        <taxon>Glomeromycetes</taxon>
        <taxon>Diversisporales</taxon>
        <taxon>Gigasporaceae</taxon>
        <taxon>Gigaspora</taxon>
    </lineage>
</organism>
<dbReference type="EMBL" id="CAJVQB010068838">
    <property type="protein sequence ID" value="CAG8842382.1"/>
    <property type="molecule type" value="Genomic_DNA"/>
</dbReference>
<evidence type="ECO:0000256" key="2">
    <source>
        <dbReference type="ARBA" id="ARBA00022723"/>
    </source>
</evidence>
<proteinExistence type="predicted"/>
<dbReference type="Proteomes" id="UP000789901">
    <property type="component" value="Unassembled WGS sequence"/>
</dbReference>
<feature type="non-terminal residue" evidence="6">
    <location>
        <position position="1"/>
    </location>
</feature>
<dbReference type="InterPro" id="IPR052035">
    <property type="entry name" value="ZnF_BED_domain_contain"/>
</dbReference>
<keyword evidence="3" id="KW-0863">Zinc-finger</keyword>
<evidence type="ECO:0000256" key="4">
    <source>
        <dbReference type="ARBA" id="ARBA00022833"/>
    </source>
</evidence>
<comment type="subcellular location">
    <subcellularLocation>
        <location evidence="1">Nucleus</location>
    </subcellularLocation>
</comment>
<protein>
    <submittedName>
        <fullName evidence="6">9342_t:CDS:1</fullName>
    </submittedName>
</protein>